<dbReference type="Proteomes" id="UP001056937">
    <property type="component" value="Chromosome 1"/>
</dbReference>
<reference evidence="4" key="1">
    <citation type="journal article" date="2022" name="Toxins">
        <title>Genomic Analysis of Sphingopyxis sp. USTB-05 for Biodegrading Cyanobacterial Hepatotoxins.</title>
        <authorList>
            <person name="Liu C."/>
            <person name="Xu Q."/>
            <person name="Zhao Z."/>
            <person name="Zhang H."/>
            <person name="Liu X."/>
            <person name="Yin C."/>
            <person name="Liu Y."/>
            <person name="Yan H."/>
        </authorList>
    </citation>
    <scope>NUCLEOTIDE SEQUENCE</scope>
    <source>
        <strain evidence="4">NBD5</strain>
    </source>
</reference>
<gene>
    <name evidence="4" type="ORF">LHA26_00670</name>
</gene>
<feature type="signal peptide" evidence="2">
    <location>
        <begin position="1"/>
        <end position="29"/>
    </location>
</feature>
<name>A0ABY4X8N7_9SPHN</name>
<dbReference type="SUPFAM" id="SSF47473">
    <property type="entry name" value="EF-hand"/>
    <property type="match status" value="1"/>
</dbReference>
<dbReference type="Gene3D" id="1.10.238.10">
    <property type="entry name" value="EF-hand"/>
    <property type="match status" value="1"/>
</dbReference>
<feature type="region of interest" description="Disordered" evidence="1">
    <location>
        <begin position="127"/>
        <end position="154"/>
    </location>
</feature>
<dbReference type="InterPro" id="IPR002048">
    <property type="entry name" value="EF_hand_dom"/>
</dbReference>
<dbReference type="RefSeq" id="WP_252166836.1">
    <property type="nucleotide sequence ID" value="NZ_CP084930.1"/>
</dbReference>
<proteinExistence type="predicted"/>
<dbReference type="EMBL" id="CP084930">
    <property type="protein sequence ID" value="USI73025.1"/>
    <property type="molecule type" value="Genomic_DNA"/>
</dbReference>
<keyword evidence="4" id="KW-0418">Kinase</keyword>
<dbReference type="PROSITE" id="PS50222">
    <property type="entry name" value="EF_HAND_2"/>
    <property type="match status" value="1"/>
</dbReference>
<feature type="chain" id="PRO_5046564944" evidence="2">
    <location>
        <begin position="30"/>
        <end position="154"/>
    </location>
</feature>
<dbReference type="PROSITE" id="PS00018">
    <property type="entry name" value="EF_HAND_1"/>
    <property type="match status" value="2"/>
</dbReference>
<keyword evidence="2" id="KW-0732">Signal</keyword>
<evidence type="ECO:0000313" key="4">
    <source>
        <dbReference type="EMBL" id="USI73025.1"/>
    </source>
</evidence>
<organism evidence="4 5">
    <name type="scientific">Sphingomonas morindae</name>
    <dbReference type="NCBI Taxonomy" id="1541170"/>
    <lineage>
        <taxon>Bacteria</taxon>
        <taxon>Pseudomonadati</taxon>
        <taxon>Pseudomonadota</taxon>
        <taxon>Alphaproteobacteria</taxon>
        <taxon>Sphingomonadales</taxon>
        <taxon>Sphingomonadaceae</taxon>
        <taxon>Sphingomonas</taxon>
    </lineage>
</organism>
<evidence type="ECO:0000259" key="3">
    <source>
        <dbReference type="PROSITE" id="PS50222"/>
    </source>
</evidence>
<accession>A0ABY4X8N7</accession>
<feature type="compositionally biased region" description="Pro residues" evidence="1">
    <location>
        <begin position="41"/>
        <end position="55"/>
    </location>
</feature>
<protein>
    <submittedName>
        <fullName evidence="4">Histidine kinase</fullName>
    </submittedName>
</protein>
<keyword evidence="4" id="KW-0808">Transferase</keyword>
<dbReference type="InterPro" id="IPR018247">
    <property type="entry name" value="EF_Hand_1_Ca_BS"/>
</dbReference>
<evidence type="ECO:0000256" key="2">
    <source>
        <dbReference type="SAM" id="SignalP"/>
    </source>
</evidence>
<feature type="domain" description="EF-hand" evidence="3">
    <location>
        <begin position="82"/>
        <end position="117"/>
    </location>
</feature>
<sequence>MIRIAIGLAAAALLASGVFLWMRSTPATAPTLAAAAAVAAEPPPARGEGPMPEPPAADTRTREAQRFARYDKDRDGAVRSAEYLDGRRRAFAKLDGDGDGRLSFEEYAAKAIARYGAADKDRSGALDAAEFATTRPVRKSRPLRCPPREPAEEG</sequence>
<dbReference type="GO" id="GO:0016301">
    <property type="term" value="F:kinase activity"/>
    <property type="evidence" value="ECO:0007669"/>
    <property type="project" value="UniProtKB-KW"/>
</dbReference>
<evidence type="ECO:0000256" key="1">
    <source>
        <dbReference type="SAM" id="MobiDB-lite"/>
    </source>
</evidence>
<dbReference type="InterPro" id="IPR011992">
    <property type="entry name" value="EF-hand-dom_pair"/>
</dbReference>
<keyword evidence="5" id="KW-1185">Reference proteome</keyword>
<feature type="region of interest" description="Disordered" evidence="1">
    <location>
        <begin position="40"/>
        <end position="62"/>
    </location>
</feature>
<dbReference type="Pfam" id="PF13202">
    <property type="entry name" value="EF-hand_5"/>
    <property type="match status" value="2"/>
</dbReference>
<evidence type="ECO:0000313" key="5">
    <source>
        <dbReference type="Proteomes" id="UP001056937"/>
    </source>
</evidence>